<comment type="caution">
    <text evidence="9">The sequence shown here is derived from an EMBL/GenBank/DDBJ whole genome shotgun (WGS) entry which is preliminary data.</text>
</comment>
<protein>
    <recommendedName>
        <fullName evidence="2">pyridoxal kinase</fullName>
        <ecNumber evidence="2">2.7.1.35</ecNumber>
    </recommendedName>
</protein>
<evidence type="ECO:0000256" key="1">
    <source>
        <dbReference type="ARBA" id="ARBA00008805"/>
    </source>
</evidence>
<dbReference type="Pfam" id="PF08543">
    <property type="entry name" value="Phos_pyr_kin"/>
    <property type="match status" value="1"/>
</dbReference>
<evidence type="ECO:0000256" key="6">
    <source>
        <dbReference type="ARBA" id="ARBA00022840"/>
    </source>
</evidence>
<dbReference type="SUPFAM" id="SSF51445">
    <property type="entry name" value="(Trans)glycosidases"/>
    <property type="match status" value="1"/>
</dbReference>
<dbReference type="Gene3D" id="3.20.20.80">
    <property type="entry name" value="Glycosidases"/>
    <property type="match status" value="1"/>
</dbReference>
<gene>
    <name evidence="9" type="ORF">RDB_LOCUS108488</name>
</gene>
<evidence type="ECO:0000256" key="4">
    <source>
        <dbReference type="ARBA" id="ARBA00022741"/>
    </source>
</evidence>
<evidence type="ECO:0000259" key="8">
    <source>
        <dbReference type="Pfam" id="PF08543"/>
    </source>
</evidence>
<evidence type="ECO:0000256" key="2">
    <source>
        <dbReference type="ARBA" id="ARBA00012104"/>
    </source>
</evidence>
<keyword evidence="4" id="KW-0547">Nucleotide-binding</keyword>
<keyword evidence="5" id="KW-0418">Kinase</keyword>
<dbReference type="EC" id="2.7.1.35" evidence="2"/>
<dbReference type="InterPro" id="IPR004625">
    <property type="entry name" value="PyrdxlKinase"/>
</dbReference>
<dbReference type="AlphaFoldDB" id="A0A8H3HQJ8"/>
<dbReference type="NCBIfam" id="TIGR00687">
    <property type="entry name" value="pyridox_kin"/>
    <property type="match status" value="1"/>
</dbReference>
<dbReference type="Gene3D" id="2.60.40.1180">
    <property type="entry name" value="Golgi alpha-mannosidase II"/>
    <property type="match status" value="1"/>
</dbReference>
<dbReference type="Pfam" id="PF02055">
    <property type="entry name" value="Glyco_hydro_30"/>
    <property type="match status" value="1"/>
</dbReference>
<dbReference type="InterPro" id="IPR033453">
    <property type="entry name" value="Glyco_hydro_30_TIM-barrel"/>
</dbReference>
<feature type="domain" description="Pyridoxamine kinase/Phosphomethylpyrimidine kinase" evidence="8">
    <location>
        <begin position="592"/>
        <end position="679"/>
    </location>
</feature>
<sequence length="870" mass="95433">MLGILAAYSSDLMRLILFTVISGLLHLAAAQTIYDIWQTTWDRSKLLTRTSDPLINFVTKGAIGDADIVVSDGTVYQQMDGFGATLTDSSALVLNNLKTKNSANYWALLNKLFDVTDGAASAGFGVLRMSLGASDFSAKAYSFDDKSGDTTLASFSLDNAPSYLWSVLKDIYSINPKIKLYVLPWSPPGWMKSGSMNGGSLQSQYNGVYAQYLFKAVQQLTARGFPVYAINPQNEPQNSQTTYPTTAMPASQEAAIGQALRPLLDNNGFSSVKIIGFEHNWDNAGGYPIDLMKAAPNAFAGVSFHCYASGGPSQLETFHNAYPNKEIYFTECTGSFGSDWWSDIKWTMDNIAIGAPQHWARTALEWNLASDESGGPLFPGTNSCTSPACRAIVTIKSDGSYELNQEFYSLAQASRAVVPKDPGGPIGQRIGVNVGGNMSWALRVNAFVTKRTNSADWNRYSLVVLNWNDNSSSSWNPQPVKATIEFRGVQLWKPRREYSPFNHMLFMGNKAATFPLQLLGWDVDAINTVQFSNHSGYRSHGGSKTDKSQLIDIFTILEKNEFTQIDALISGYVPGADGLSALADFATYLKAKNPNLLFVLDPVMGDDGKMYVANDVLPIYRDLLLPLATVITPNWFEVELMTQIHLVSQDSIRLALRSLHFDHGVRDVVITSVVVREGSQLSDEVTAAGLRAQSSYSVNGTSDSINLKDEYILCIASSVREDSSVAPDVYALAVPRIRGYFSGVGDLFSAMVLAHFHQAQTSNTNDLPPTQAKPTPPLAQAASRALYTTHAVLRRTQKHALTLAAQSTEDPSSSNAFTDDELDAREPLRRVRRMRTRELRIVQSRDEIITGAADNSSVETMRAWEGFWGN</sequence>
<name>A0A8H3HQJ8_9AGAM</name>
<dbReference type="GO" id="GO:0005829">
    <property type="term" value="C:cytosol"/>
    <property type="evidence" value="ECO:0007669"/>
    <property type="project" value="TreeGrafter"/>
</dbReference>
<accession>A0A8H3HQJ8</accession>
<dbReference type="PANTHER" id="PTHR10534:SF2">
    <property type="entry name" value="PYRIDOXAL KINASE"/>
    <property type="match status" value="1"/>
</dbReference>
<dbReference type="Gene3D" id="3.40.1190.20">
    <property type="match status" value="1"/>
</dbReference>
<keyword evidence="6" id="KW-0067">ATP-binding</keyword>
<dbReference type="InterPro" id="IPR029056">
    <property type="entry name" value="Ribokinase-like"/>
</dbReference>
<dbReference type="CDD" id="cd01173">
    <property type="entry name" value="pyridoxal_pyridoxamine_kinase"/>
    <property type="match status" value="1"/>
</dbReference>
<dbReference type="PANTHER" id="PTHR10534">
    <property type="entry name" value="PYRIDOXAL KINASE"/>
    <property type="match status" value="1"/>
</dbReference>
<dbReference type="GO" id="GO:0005524">
    <property type="term" value="F:ATP binding"/>
    <property type="evidence" value="ECO:0007669"/>
    <property type="project" value="UniProtKB-KW"/>
</dbReference>
<dbReference type="InterPro" id="IPR013780">
    <property type="entry name" value="Glyco_hydro_b"/>
</dbReference>
<proteinExistence type="inferred from homology"/>
<evidence type="ECO:0000256" key="3">
    <source>
        <dbReference type="ARBA" id="ARBA00022679"/>
    </source>
</evidence>
<evidence type="ECO:0000313" key="9">
    <source>
        <dbReference type="EMBL" id="CAE7172932.1"/>
    </source>
</evidence>
<evidence type="ECO:0000256" key="5">
    <source>
        <dbReference type="ARBA" id="ARBA00022777"/>
    </source>
</evidence>
<feature type="domain" description="Glycosyl hydrolase family 30 TIM-barrel" evidence="7">
    <location>
        <begin position="80"/>
        <end position="414"/>
    </location>
</feature>
<dbReference type="Proteomes" id="UP000663827">
    <property type="component" value="Unassembled WGS sequence"/>
</dbReference>
<dbReference type="EMBL" id="CAJNJQ010002345">
    <property type="protein sequence ID" value="CAE7172932.1"/>
    <property type="molecule type" value="Genomic_DNA"/>
</dbReference>
<evidence type="ECO:0000259" key="7">
    <source>
        <dbReference type="Pfam" id="PF02055"/>
    </source>
</evidence>
<organism evidence="9 10">
    <name type="scientific">Rhizoctonia solani</name>
    <dbReference type="NCBI Taxonomy" id="456999"/>
    <lineage>
        <taxon>Eukaryota</taxon>
        <taxon>Fungi</taxon>
        <taxon>Dikarya</taxon>
        <taxon>Basidiomycota</taxon>
        <taxon>Agaricomycotina</taxon>
        <taxon>Agaricomycetes</taxon>
        <taxon>Cantharellales</taxon>
        <taxon>Ceratobasidiaceae</taxon>
        <taxon>Rhizoctonia</taxon>
    </lineage>
</organism>
<dbReference type="GO" id="GO:0008478">
    <property type="term" value="F:pyridoxal kinase activity"/>
    <property type="evidence" value="ECO:0007669"/>
    <property type="project" value="UniProtKB-EC"/>
</dbReference>
<comment type="similarity">
    <text evidence="1">Belongs to the pyridoxine kinase family.</text>
</comment>
<keyword evidence="3" id="KW-0808">Transferase</keyword>
<dbReference type="InterPro" id="IPR013749">
    <property type="entry name" value="PM/HMP-P_kinase-1"/>
</dbReference>
<dbReference type="InterPro" id="IPR017853">
    <property type="entry name" value="GH"/>
</dbReference>
<dbReference type="GO" id="GO:0009443">
    <property type="term" value="P:pyridoxal 5'-phosphate salvage"/>
    <property type="evidence" value="ECO:0007669"/>
    <property type="project" value="InterPro"/>
</dbReference>
<reference evidence="9" key="1">
    <citation type="submission" date="2021-01" db="EMBL/GenBank/DDBJ databases">
        <authorList>
            <person name="Kaushik A."/>
        </authorList>
    </citation>
    <scope>NUCLEOTIDE SEQUENCE</scope>
    <source>
        <strain evidence="9">AG5</strain>
    </source>
</reference>
<evidence type="ECO:0000313" key="10">
    <source>
        <dbReference type="Proteomes" id="UP000663827"/>
    </source>
</evidence>
<dbReference type="SUPFAM" id="SSF53613">
    <property type="entry name" value="Ribokinase-like"/>
    <property type="match status" value="1"/>
</dbReference>